<evidence type="ECO:0000256" key="1">
    <source>
        <dbReference type="SAM" id="Coils"/>
    </source>
</evidence>
<dbReference type="Proteomes" id="UP000433471">
    <property type="component" value="Segment"/>
</dbReference>
<name>A0A6B9J956_9CAUD</name>
<sequence>MSKEDLNKIKESKPSEVTAAQLRSLYNNILTRTDEANRTIGSKMKMIDFDETQKEVQKAYVTISRMSRKESRVGSFLSKILPDAAFNKLYDKAAEESVNGKTVLEISNNLIKSVEERRQRVENIYGDLVDLHNSIVAAHKELNAVIEGIDEHLDEFDPVERVKMIALKSEMLLTSQAHEDNIITSKGTIKTAENALMLYSGMIPSIRAQINDGLSIRSALKELENMTEITEQITELCNAVREDNRAVMTQQLMTTLDKTVISEKQIQRLVSNQNEQAKLHKQLSEQIQLVNNRRENMVNKLQQLGETSKVKTALLNNKDVFDGYGC</sequence>
<accession>A0A6B9J956</accession>
<feature type="coiled-coil region" evidence="1">
    <location>
        <begin position="280"/>
        <end position="307"/>
    </location>
</feature>
<keyword evidence="1" id="KW-0175">Coiled coil</keyword>
<protein>
    <recommendedName>
        <fullName evidence="4">TelA-like protein</fullName>
    </recommendedName>
</protein>
<organism evidence="2 3">
    <name type="scientific">Vibrio phage vB_VchM_Kuja</name>
    <dbReference type="NCBI Taxonomy" id="2686437"/>
    <lineage>
        <taxon>Viruses</taxon>
        <taxon>Duplodnaviria</taxon>
        <taxon>Heunggongvirae</taxon>
        <taxon>Uroviricota</taxon>
        <taxon>Caudoviricetes</taxon>
        <taxon>Pantevenvirales</taxon>
        <taxon>Ackermannviridae</taxon>
        <taxon>Kujavirus</taxon>
        <taxon>Kujavirus kuja</taxon>
    </lineage>
</organism>
<proteinExistence type="predicted"/>
<keyword evidence="3" id="KW-1185">Reference proteome</keyword>
<evidence type="ECO:0000313" key="2">
    <source>
        <dbReference type="EMBL" id="QGZ16083.1"/>
    </source>
</evidence>
<gene>
    <name evidence="2" type="ORF">Kuja_0920</name>
</gene>
<evidence type="ECO:0000313" key="3">
    <source>
        <dbReference type="Proteomes" id="UP000433471"/>
    </source>
</evidence>
<reference evidence="2 3" key="1">
    <citation type="submission" date="2019-11" db="EMBL/GenBank/DDBJ databases">
        <title>Characterization of a novel member of the family Ackermannviridae.</title>
        <authorList>
            <person name="Maina A.N."/>
            <person name="Mwaura F.B."/>
            <person name="Jumba M."/>
        </authorList>
    </citation>
    <scope>NUCLEOTIDE SEQUENCE [LARGE SCALE GENOMIC DNA]</scope>
</reference>
<dbReference type="EMBL" id="MN718199">
    <property type="protein sequence ID" value="QGZ16083.1"/>
    <property type="molecule type" value="Genomic_DNA"/>
</dbReference>
<evidence type="ECO:0008006" key="4">
    <source>
        <dbReference type="Google" id="ProtNLM"/>
    </source>
</evidence>